<organism evidence="2 3">
    <name type="scientific">Flavobacterium johnsoniae (strain ATCC 17061 / DSM 2064 / JCM 8514 / BCRC 14874 / CCUG 350202 / NBRC 14942 / NCIMB 11054 / UW101)</name>
    <name type="common">Cytophaga johnsonae</name>
    <dbReference type="NCBI Taxonomy" id="376686"/>
    <lineage>
        <taxon>Bacteria</taxon>
        <taxon>Pseudomonadati</taxon>
        <taxon>Bacteroidota</taxon>
        <taxon>Flavobacteriia</taxon>
        <taxon>Flavobacteriales</taxon>
        <taxon>Flavobacteriaceae</taxon>
        <taxon>Flavobacterium</taxon>
    </lineage>
</organism>
<evidence type="ECO:0000313" key="3">
    <source>
        <dbReference type="Proteomes" id="UP000006694"/>
    </source>
</evidence>
<evidence type="ECO:0000259" key="1">
    <source>
        <dbReference type="Pfam" id="PF14130"/>
    </source>
</evidence>
<gene>
    <name evidence="2" type="ordered locus">Fjoh_1154</name>
</gene>
<proteinExistence type="predicted"/>
<dbReference type="STRING" id="376686.Fjoh_1154"/>
<dbReference type="RefSeq" id="WP_012023238.1">
    <property type="nucleotide sequence ID" value="NC_009441.1"/>
</dbReference>
<accession>A5FKT7</accession>
<dbReference type="OrthoDB" id="940444at2"/>
<keyword evidence="3" id="KW-1185">Reference proteome</keyword>
<feature type="domain" description="CD-NTase associated protein 4-like DNA endonuclease" evidence="1">
    <location>
        <begin position="15"/>
        <end position="220"/>
    </location>
</feature>
<dbReference type="GO" id="GO:0004518">
    <property type="term" value="F:nuclease activity"/>
    <property type="evidence" value="ECO:0007669"/>
    <property type="project" value="InterPro"/>
</dbReference>
<dbReference type="HOGENOM" id="CLU_063825_0_0_10"/>
<sequence length="359" mass="40984">MADAINPLFESQREKAGSQTKGKYNYQYHWALYKVLSEHQLRKEYAVFVELHEDVVICDSLNAEKAKFELNQVKTTSKNMSHNELTKLKKGVKGSSVLAKLVDNTNKKGYSPKINSLNLVSVYPFTLELKQKGVILEKITLEDLSDSQVKKLEDAIEKELGEGVALPKNLQFIVSNLSEKNYQNDVIATISSLIEKMHPESYCKPNDIYRLLIDEIDQKGVVEYDFVKWNDLLNKKALTSITINNVINQFINVKDEGQVQSDFHEISKELGLTVIGRKKLKSGFERYRLSRLGNNSVLQLETSQEIIKLIRHEVGIGEENINELIENVIKKLNAKYQDPFSTIENLKGAIICEYILDNE</sequence>
<dbReference type="EMBL" id="CP000685">
    <property type="protein sequence ID" value="ABQ04187.1"/>
    <property type="molecule type" value="Genomic_DNA"/>
</dbReference>
<evidence type="ECO:0000313" key="2">
    <source>
        <dbReference type="EMBL" id="ABQ04187.1"/>
    </source>
</evidence>
<dbReference type="GeneID" id="31764031"/>
<protein>
    <recommendedName>
        <fullName evidence="1">CD-NTase associated protein 4-like DNA endonuclease domain-containing protein</fullName>
    </recommendedName>
</protein>
<dbReference type="eggNOG" id="ENOG5030DJ7">
    <property type="taxonomic scope" value="Bacteria"/>
</dbReference>
<dbReference type="AlphaFoldDB" id="A5FKT7"/>
<dbReference type="Proteomes" id="UP000006694">
    <property type="component" value="Chromosome"/>
</dbReference>
<dbReference type="KEGG" id="fjo:Fjoh_1154"/>
<name>A5FKT7_FLAJ1</name>
<reference evidence="2 3" key="1">
    <citation type="journal article" date="2009" name="Appl. Environ. Microbiol.">
        <title>Novel features of the polysaccharide-digesting gliding bacterium Flavobacterium johnsoniae as revealed by genome sequence analysis.</title>
        <authorList>
            <person name="McBride M.J."/>
            <person name="Xie G."/>
            <person name="Martens E.C."/>
            <person name="Lapidus A."/>
            <person name="Henrissat B."/>
            <person name="Rhodes R.G."/>
            <person name="Goltsman E."/>
            <person name="Wang W."/>
            <person name="Xu J."/>
            <person name="Hunnicutt D.W."/>
            <person name="Staroscik A.M."/>
            <person name="Hoover T.R."/>
            <person name="Cheng Y.Q."/>
            <person name="Stein J.L."/>
        </authorList>
    </citation>
    <scope>NUCLEOTIDE SEQUENCE [LARGE SCALE GENOMIC DNA]</scope>
    <source>
        <strain evidence="3">ATCC 17061 / DSM 2064 / JCM 8514 / BCRC 14874 / CCUG 350202 / NBRC 14942 / NCIMB 11054 / UW101</strain>
    </source>
</reference>
<dbReference type="Pfam" id="PF14130">
    <property type="entry name" value="Cap4_nuclease"/>
    <property type="match status" value="1"/>
</dbReference>
<dbReference type="InterPro" id="IPR025382">
    <property type="entry name" value="Cap4-like_endonuclease_dom"/>
</dbReference>